<dbReference type="PANTHER" id="PTHR43130">
    <property type="entry name" value="ARAC-FAMILY TRANSCRIPTIONAL REGULATOR"/>
    <property type="match status" value="1"/>
</dbReference>
<evidence type="ECO:0000313" key="3">
    <source>
        <dbReference type="Proteomes" id="UP001222087"/>
    </source>
</evidence>
<dbReference type="RefSeq" id="WP_275088787.1">
    <property type="nucleotide sequence ID" value="NZ_CP119078.1"/>
</dbReference>
<dbReference type="SUPFAM" id="SSF52317">
    <property type="entry name" value="Class I glutamine amidotransferase-like"/>
    <property type="match status" value="1"/>
</dbReference>
<dbReference type="InterPro" id="IPR002818">
    <property type="entry name" value="DJ-1/PfpI"/>
</dbReference>
<accession>A0ABY8AUY2</accession>
<dbReference type="PANTHER" id="PTHR43130:SF2">
    <property type="entry name" value="DJ-1_PFPI DOMAIN-CONTAINING PROTEIN"/>
    <property type="match status" value="1"/>
</dbReference>
<gene>
    <name evidence="2" type="ORF">PXX05_13885</name>
</gene>
<feature type="domain" description="DJ-1/PfpI" evidence="1">
    <location>
        <begin position="2"/>
        <end position="152"/>
    </location>
</feature>
<protein>
    <submittedName>
        <fullName evidence="2">DJ-1/PfpI family protein</fullName>
    </submittedName>
</protein>
<sequence>MNIMILTFQGFDEIDSLVAFRMLKWLNKDDWNIKICCPEVEVISMGGLAIQAQGMLEEANSADAVIVGSGAMTRDIIKNESIMNRINLNPSRQIIGAQCSGTLMLAKLGILGDVPACTDSITKPWVQDAGIEVLNQPFFAKENVATAGGCLSSAYLSAWIIAKLDDLETAKKVLHYFAPMGEKDEFMKNAVNHISPYL</sequence>
<name>A0ABY8AUY2_9GAMM</name>
<dbReference type="Proteomes" id="UP001222087">
    <property type="component" value="Chromosome"/>
</dbReference>
<keyword evidence="3" id="KW-1185">Reference proteome</keyword>
<dbReference type="InterPro" id="IPR029062">
    <property type="entry name" value="Class_I_gatase-like"/>
</dbReference>
<organism evidence="2 3">
    <name type="scientific">Legionella cardiaca</name>
    <dbReference type="NCBI Taxonomy" id="1071983"/>
    <lineage>
        <taxon>Bacteria</taxon>
        <taxon>Pseudomonadati</taxon>
        <taxon>Pseudomonadota</taxon>
        <taxon>Gammaproteobacteria</taxon>
        <taxon>Legionellales</taxon>
        <taxon>Legionellaceae</taxon>
        <taxon>Legionella</taxon>
    </lineage>
</organism>
<dbReference type="Pfam" id="PF01965">
    <property type="entry name" value="DJ-1_PfpI"/>
    <property type="match status" value="1"/>
</dbReference>
<reference evidence="2 3" key="1">
    <citation type="submission" date="2023-02" db="EMBL/GenBank/DDBJ databases">
        <title>Genome Sequence of L. cardiaca H63T.</title>
        <authorList>
            <person name="Lopez A.E."/>
            <person name="Cianciotto N.P."/>
        </authorList>
    </citation>
    <scope>NUCLEOTIDE SEQUENCE [LARGE SCALE GENOMIC DNA]</scope>
    <source>
        <strain evidence="2 3">H63</strain>
    </source>
</reference>
<proteinExistence type="predicted"/>
<dbReference type="EMBL" id="CP119078">
    <property type="protein sequence ID" value="WED42972.1"/>
    <property type="molecule type" value="Genomic_DNA"/>
</dbReference>
<evidence type="ECO:0000259" key="1">
    <source>
        <dbReference type="Pfam" id="PF01965"/>
    </source>
</evidence>
<evidence type="ECO:0000313" key="2">
    <source>
        <dbReference type="EMBL" id="WED42972.1"/>
    </source>
</evidence>
<dbReference type="Gene3D" id="3.40.50.880">
    <property type="match status" value="1"/>
</dbReference>
<dbReference type="InterPro" id="IPR052158">
    <property type="entry name" value="INH-QAR"/>
</dbReference>